<evidence type="ECO:0000313" key="2">
    <source>
        <dbReference type="EMBL" id="QDG51023.1"/>
    </source>
</evidence>
<name>A0A4Y6PS18_PERCE</name>
<accession>A0A4Y6PS18</accession>
<reference evidence="2 3" key="1">
    <citation type="submission" date="2019-06" db="EMBL/GenBank/DDBJ databases">
        <title>Persicimonas caeni gen. nov., sp. nov., a predatory bacterium isolated from solar saltern.</title>
        <authorList>
            <person name="Wang S."/>
        </authorList>
    </citation>
    <scope>NUCLEOTIDE SEQUENCE [LARGE SCALE GENOMIC DNA]</scope>
    <source>
        <strain evidence="2 3">YN101</strain>
    </source>
</reference>
<dbReference type="SUPFAM" id="SSF57184">
    <property type="entry name" value="Growth factor receptor domain"/>
    <property type="match status" value="1"/>
</dbReference>
<evidence type="ECO:0008006" key="4">
    <source>
        <dbReference type="Google" id="ProtNLM"/>
    </source>
</evidence>
<evidence type="ECO:0000256" key="1">
    <source>
        <dbReference type="SAM" id="SignalP"/>
    </source>
</evidence>
<feature type="chain" id="PRO_5030106332" description="Peptidase C-terminal archaeal/bacterial domain-containing protein" evidence="1">
    <location>
        <begin position="20"/>
        <end position="703"/>
    </location>
</feature>
<gene>
    <name evidence="2" type="ORF">FIV42_09850</name>
</gene>
<dbReference type="OrthoDB" id="5477731at2"/>
<proteinExistence type="predicted"/>
<accession>A0A5B8Y3L5</accession>
<dbReference type="InterPro" id="IPR009030">
    <property type="entry name" value="Growth_fac_rcpt_cys_sf"/>
</dbReference>
<keyword evidence="1" id="KW-0732">Signal</keyword>
<dbReference type="Proteomes" id="UP000315995">
    <property type="component" value="Chromosome"/>
</dbReference>
<feature type="signal peptide" evidence="1">
    <location>
        <begin position="1"/>
        <end position="19"/>
    </location>
</feature>
<protein>
    <recommendedName>
        <fullName evidence="4">Peptidase C-terminal archaeal/bacterial domain-containing protein</fullName>
    </recommendedName>
</protein>
<dbReference type="RefSeq" id="WP_141197513.1">
    <property type="nucleotide sequence ID" value="NZ_CP041186.1"/>
</dbReference>
<keyword evidence="3" id="KW-1185">Reference proteome</keyword>
<dbReference type="Gene3D" id="2.60.120.380">
    <property type="match status" value="1"/>
</dbReference>
<dbReference type="EMBL" id="CP041186">
    <property type="protein sequence ID" value="QDG51023.1"/>
    <property type="molecule type" value="Genomic_DNA"/>
</dbReference>
<dbReference type="AlphaFoldDB" id="A0A4Y6PS18"/>
<evidence type="ECO:0000313" key="3">
    <source>
        <dbReference type="Proteomes" id="UP000315995"/>
    </source>
</evidence>
<organism evidence="2 3">
    <name type="scientific">Persicimonas caeni</name>
    <dbReference type="NCBI Taxonomy" id="2292766"/>
    <lineage>
        <taxon>Bacteria</taxon>
        <taxon>Deltaproteobacteria</taxon>
        <taxon>Bradymonadales</taxon>
        <taxon>Bradymonadaceae</taxon>
        <taxon>Persicimonas</taxon>
    </lineage>
</organism>
<sequence>MRSTLRVLTIFALSMVASAPMLGCQGVECGPGTTADGDQCVADDELQTDEICAEGTTLVDGSCVVDDKVCGEHTRFDADSQKCEQAPGFCGEGTTWDTSAEQCVPNTDIDCGEGTELRDGQCVPALDQICADKTEPDAQGRCVIQADACATDELLDPNSGACVATDTHCAPHTAFDADSGTCVPTAEVCDTGTTFDSGSGLCLPDACQTGDVMLDGVCVSPAEKLAANADVTETENNDPTMGGTAQALSVEPVGAAAVFTGTIEAPRDLDNDGRADQDRDTFTFDASEGDWFQLSVQSTGLPAPGFVVEGPDGFVRYSPIGSSSDAARQLVIPTSGTYSITVLPAMVMHTDGQVGPSGHADWSWVGALEQLATPTPTQASLTGAPVTGSYERLTDNLLVATGVSAGDIVTVSVDASGSDAQGWLQVWDNPNELQRQIAATPGEAIEVVVPRSGDLLLMLDWERIHGPDLDFELSGEVDVDTEYLGMLANDSTTKSSAVDIGQRDSFRYVFHVNPAQVFELALDNAQAEEVDIRLYNAAGRLLSSEDALTPLSASATPGFHYWFTESGGTFVLEVSPSASSDDLRDVALTINTVTPNDLGVVGPGTSLSTTISTPIARAHSAFHMFTANSSLQVSGAVVTPDEADADAFFYNAVNREIDAYATLKGVTFSDTTISSAGLYLLRIAADEHIPTYDLELDFVALTP</sequence>